<dbReference type="PANTHER" id="PTHR42827">
    <property type="entry name" value="IRON-SULFUR CLUSTER-BINDING PROTEIN-RELATED"/>
    <property type="match status" value="1"/>
</dbReference>
<keyword evidence="3" id="KW-1185">Reference proteome</keyword>
<dbReference type="EMBL" id="DF967972">
    <property type="protein sequence ID" value="GAP13154.1"/>
    <property type="molecule type" value="Genomic_DNA"/>
</dbReference>
<gene>
    <name evidence="2" type="ORF">LARV_00905</name>
</gene>
<dbReference type="AlphaFoldDB" id="A0A0S7BGL1"/>
<organism evidence="2">
    <name type="scientific">Longilinea arvoryzae</name>
    <dbReference type="NCBI Taxonomy" id="360412"/>
    <lineage>
        <taxon>Bacteria</taxon>
        <taxon>Bacillati</taxon>
        <taxon>Chloroflexota</taxon>
        <taxon>Anaerolineae</taxon>
        <taxon>Anaerolineales</taxon>
        <taxon>Anaerolineaceae</taxon>
        <taxon>Longilinea</taxon>
    </lineage>
</organism>
<dbReference type="PANTHER" id="PTHR42827:SF1">
    <property type="entry name" value="IRON-SULFUR CLUSTER-BINDING PROTEIN"/>
    <property type="match status" value="1"/>
</dbReference>
<evidence type="ECO:0000313" key="2">
    <source>
        <dbReference type="EMBL" id="GAP13154.1"/>
    </source>
</evidence>
<reference evidence="2" key="1">
    <citation type="submission" date="2015-07" db="EMBL/GenBank/DDBJ databases">
        <title>Draft Genome Sequences of Anaerolinea thermolimosa IMO-1, Bellilinea caldifistulae GOMI-1, Leptolinea tardivitalis YMTK-2, Levilinea saccharolytica KIBI-1,Longilinea arvoryzae KOME-1, Previously Described as Members of the Anaerolineaceae (Chloroflexi).</title>
        <authorList>
            <person name="Sekiguchi Y."/>
            <person name="Ohashi A."/>
            <person name="Matsuura N."/>
            <person name="Tourlousse M.D."/>
        </authorList>
    </citation>
    <scope>NUCLEOTIDE SEQUENCE [LARGE SCALE GENOMIC DNA]</scope>
    <source>
        <strain evidence="2">KOME-1</strain>
    </source>
</reference>
<proteinExistence type="predicted"/>
<dbReference type="InterPro" id="IPR017896">
    <property type="entry name" value="4Fe4S_Fe-S-bd"/>
</dbReference>
<dbReference type="STRING" id="360412.LARV_00905"/>
<evidence type="ECO:0000313" key="3">
    <source>
        <dbReference type="Proteomes" id="UP000055060"/>
    </source>
</evidence>
<evidence type="ECO:0000259" key="1">
    <source>
        <dbReference type="PROSITE" id="PS51379"/>
    </source>
</evidence>
<dbReference type="OrthoDB" id="9815745at2"/>
<accession>A0A0S7BGL1</accession>
<dbReference type="RefSeq" id="WP_075072509.1">
    <property type="nucleotide sequence ID" value="NZ_DF967972.1"/>
</dbReference>
<dbReference type="Proteomes" id="UP000055060">
    <property type="component" value="Unassembled WGS sequence"/>
</dbReference>
<dbReference type="PROSITE" id="PS51379">
    <property type="entry name" value="4FE4S_FER_2"/>
    <property type="match status" value="1"/>
</dbReference>
<feature type="domain" description="4Fe-4S ferredoxin-type" evidence="1">
    <location>
        <begin position="196"/>
        <end position="231"/>
    </location>
</feature>
<sequence length="275" mass="30699">MDDLQIEIIETIQRFTAESPSNRLNQIDGTLIYDQPLIGFADGDDPIFELYHKVVGDFHMTPRQVLGTDDTSAVSVVVWILPIMEKTLISNREMTEGCSLRWNHSRYLGDIFNNDLRQHLVDFLTTRGCRAVAPVLTDCFHQVPLSNGPASTWSERHMAYAAGLGTFSLTDALITKRGIAHRVGSVVCNAPLKPTPRTVSNYREYCAFVQNGTCGECMKRCPVGAISPKGHDKIKCEHYLMQTLKPWLQKPGYLGDKYVGCGLCLTGVPCEHRIP</sequence>
<protein>
    <submittedName>
        <fullName evidence="2">Uncharacterized Fe-S protein</fullName>
    </submittedName>
</protein>
<name>A0A0S7BGL1_9CHLR</name>